<evidence type="ECO:0000256" key="1">
    <source>
        <dbReference type="ARBA" id="ARBA00004167"/>
    </source>
</evidence>
<keyword evidence="3 5" id="KW-1133">Transmembrane helix</keyword>
<keyword evidence="7" id="KW-1185">Reference proteome</keyword>
<dbReference type="RefSeq" id="WP_048696443.1">
    <property type="nucleotide sequence ID" value="NZ_HG764815.1"/>
</dbReference>
<name>W6K009_9MICO</name>
<dbReference type="Pfam" id="PF04228">
    <property type="entry name" value="Zn_peptidase"/>
    <property type="match status" value="1"/>
</dbReference>
<accession>W6K009</accession>
<dbReference type="PANTHER" id="PTHR30168:SF0">
    <property type="entry name" value="INNER MEMBRANE PROTEIN"/>
    <property type="match status" value="1"/>
</dbReference>
<dbReference type="STRING" id="1193182.BN11_1010011"/>
<feature type="transmembrane region" description="Helical" evidence="5">
    <location>
        <begin position="20"/>
        <end position="42"/>
    </location>
</feature>
<evidence type="ECO:0000256" key="4">
    <source>
        <dbReference type="ARBA" id="ARBA00023136"/>
    </source>
</evidence>
<proteinExistence type="predicted"/>
<evidence type="ECO:0000313" key="7">
    <source>
        <dbReference type="Proteomes" id="UP000035763"/>
    </source>
</evidence>
<keyword evidence="4 5" id="KW-0472">Membrane</keyword>
<dbReference type="Proteomes" id="UP000035763">
    <property type="component" value="Unassembled WGS sequence"/>
</dbReference>
<dbReference type="OrthoDB" id="9774900at2"/>
<sequence length="303" mass="32011">MSFNDNVQLDTSSVGTGGGGRGGMVVGGGIFGLIIAILTMLLGGDPTGGGTTTADPGTNAQDINGSAIRQQCKTGADANKYVECLIVGTVNSAEAYWGPELQKYGKQFREPKTIIYNGATQSACGTASNQVGPFYCPLDESIYIDASFFNILEQNFGSSSGKLAQEYVVAHEYGHHIQNVLGLLGQAQQDPQGATSGAVRIELMADCFSGMWAQAASTTKDAQGNTFLKELTETDIRDALSAASAVGDDNIQAKTQGRVTPENWTHGSAEARQRWFIQGMKSGNDINKCNTFNVQDPNSQVVS</sequence>
<dbReference type="GO" id="GO:0016020">
    <property type="term" value="C:membrane"/>
    <property type="evidence" value="ECO:0007669"/>
    <property type="project" value="UniProtKB-SubCell"/>
</dbReference>
<evidence type="ECO:0000256" key="2">
    <source>
        <dbReference type="ARBA" id="ARBA00022692"/>
    </source>
</evidence>
<keyword evidence="2 5" id="KW-0812">Transmembrane</keyword>
<dbReference type="InterPro" id="IPR007343">
    <property type="entry name" value="Uncharacterised_pept_Zn_put"/>
</dbReference>
<gene>
    <name evidence="6" type="ORF">BN11_1010011</name>
</gene>
<dbReference type="EMBL" id="CAJA01000004">
    <property type="protein sequence ID" value="CCH71654.1"/>
    <property type="molecule type" value="Genomic_DNA"/>
</dbReference>
<organism evidence="6 7">
    <name type="scientific">Nostocoides australiense Ben110</name>
    <dbReference type="NCBI Taxonomy" id="1193182"/>
    <lineage>
        <taxon>Bacteria</taxon>
        <taxon>Bacillati</taxon>
        <taxon>Actinomycetota</taxon>
        <taxon>Actinomycetes</taxon>
        <taxon>Micrococcales</taxon>
        <taxon>Intrasporangiaceae</taxon>
        <taxon>Nostocoides</taxon>
    </lineage>
</organism>
<comment type="subcellular location">
    <subcellularLocation>
        <location evidence="1">Membrane</location>
        <topology evidence="1">Single-pass membrane protein</topology>
    </subcellularLocation>
</comment>
<dbReference type="PANTHER" id="PTHR30168">
    <property type="entry name" value="PUTATIVE MEMBRANE PROTEIN YPFJ"/>
    <property type="match status" value="1"/>
</dbReference>
<protein>
    <recommendedName>
        <fullName evidence="8">Metalloprotease</fullName>
    </recommendedName>
</protein>
<reference evidence="6 7" key="1">
    <citation type="journal article" date="2013" name="ISME J.">
        <title>A metabolic model for members of the genus Tetrasphaera involved in enhanced biological phosphorus removal.</title>
        <authorList>
            <person name="Kristiansen R."/>
            <person name="Nguyen H.T.T."/>
            <person name="Saunders A.M."/>
            <person name="Nielsen J.L."/>
            <person name="Wimmer R."/>
            <person name="Le V.Q."/>
            <person name="McIlroy S.J."/>
            <person name="Petrovski S."/>
            <person name="Seviour R.J."/>
            <person name="Calteau A."/>
            <person name="Nielsen K.L."/>
            <person name="Nielsen P.H."/>
        </authorList>
    </citation>
    <scope>NUCLEOTIDE SEQUENCE [LARGE SCALE GENOMIC DNA]</scope>
    <source>
        <strain evidence="6 7">Ben110</strain>
    </source>
</reference>
<dbReference type="SUPFAM" id="SSF55486">
    <property type="entry name" value="Metalloproteases ('zincins'), catalytic domain"/>
    <property type="match status" value="1"/>
</dbReference>
<evidence type="ECO:0000256" key="3">
    <source>
        <dbReference type="ARBA" id="ARBA00022989"/>
    </source>
</evidence>
<comment type="caution">
    <text evidence="6">The sequence shown here is derived from an EMBL/GenBank/DDBJ whole genome shotgun (WGS) entry which is preliminary data.</text>
</comment>
<evidence type="ECO:0000256" key="5">
    <source>
        <dbReference type="SAM" id="Phobius"/>
    </source>
</evidence>
<evidence type="ECO:0000313" key="6">
    <source>
        <dbReference type="EMBL" id="CCH71654.1"/>
    </source>
</evidence>
<evidence type="ECO:0008006" key="8">
    <source>
        <dbReference type="Google" id="ProtNLM"/>
    </source>
</evidence>
<dbReference type="AlphaFoldDB" id="W6K009"/>